<protein>
    <recommendedName>
        <fullName evidence="2">VQ domain-containing protein</fullName>
    </recommendedName>
</protein>
<dbReference type="Proteomes" id="UP000729402">
    <property type="component" value="Unassembled WGS sequence"/>
</dbReference>
<dbReference type="AlphaFoldDB" id="A0A8J6BT78"/>
<proteinExistence type="predicted"/>
<keyword evidence="4" id="KW-1185">Reference proteome</keyword>
<organism evidence="3 4">
    <name type="scientific">Zizania palustris</name>
    <name type="common">Northern wild rice</name>
    <dbReference type="NCBI Taxonomy" id="103762"/>
    <lineage>
        <taxon>Eukaryota</taxon>
        <taxon>Viridiplantae</taxon>
        <taxon>Streptophyta</taxon>
        <taxon>Embryophyta</taxon>
        <taxon>Tracheophyta</taxon>
        <taxon>Spermatophyta</taxon>
        <taxon>Magnoliopsida</taxon>
        <taxon>Liliopsida</taxon>
        <taxon>Poales</taxon>
        <taxon>Poaceae</taxon>
        <taxon>BOP clade</taxon>
        <taxon>Oryzoideae</taxon>
        <taxon>Oryzeae</taxon>
        <taxon>Zizaniinae</taxon>
        <taxon>Zizania</taxon>
    </lineage>
</organism>
<evidence type="ECO:0000313" key="3">
    <source>
        <dbReference type="EMBL" id="KAG8094709.1"/>
    </source>
</evidence>
<reference evidence="3" key="1">
    <citation type="journal article" date="2021" name="bioRxiv">
        <title>Whole Genome Assembly and Annotation of Northern Wild Rice, Zizania palustris L., Supports a Whole Genome Duplication in the Zizania Genus.</title>
        <authorList>
            <person name="Haas M."/>
            <person name="Kono T."/>
            <person name="Macchietto M."/>
            <person name="Millas R."/>
            <person name="McGilp L."/>
            <person name="Shao M."/>
            <person name="Duquette J."/>
            <person name="Hirsch C.N."/>
            <person name="Kimball J."/>
        </authorList>
    </citation>
    <scope>NUCLEOTIDE SEQUENCE</scope>
    <source>
        <tissue evidence="3">Fresh leaf tissue</tissue>
    </source>
</reference>
<dbReference type="Pfam" id="PF05678">
    <property type="entry name" value="VQ"/>
    <property type="match status" value="1"/>
</dbReference>
<gene>
    <name evidence="3" type="ORF">GUJ93_ZPchr0012g22133</name>
</gene>
<dbReference type="GO" id="GO:0005634">
    <property type="term" value="C:nucleus"/>
    <property type="evidence" value="ECO:0007669"/>
    <property type="project" value="TreeGrafter"/>
</dbReference>
<name>A0A8J6BT78_ZIZPA</name>
<comment type="caution">
    <text evidence="3">The sequence shown here is derived from an EMBL/GenBank/DDBJ whole genome shotgun (WGS) entry which is preliminary data.</text>
</comment>
<accession>A0A8J6BT78</accession>
<dbReference type="PANTHER" id="PTHR33143:SF69">
    <property type="entry name" value="OS06G0603300 PROTEIN"/>
    <property type="match status" value="1"/>
</dbReference>
<feature type="compositionally biased region" description="Low complexity" evidence="1">
    <location>
        <begin position="130"/>
        <end position="150"/>
    </location>
</feature>
<reference evidence="3" key="2">
    <citation type="submission" date="2021-02" db="EMBL/GenBank/DDBJ databases">
        <authorList>
            <person name="Kimball J.A."/>
            <person name="Haas M.W."/>
            <person name="Macchietto M."/>
            <person name="Kono T."/>
            <person name="Duquette J."/>
            <person name="Shao M."/>
        </authorList>
    </citation>
    <scope>NUCLEOTIDE SEQUENCE</scope>
    <source>
        <tissue evidence="3">Fresh leaf tissue</tissue>
    </source>
</reference>
<feature type="region of interest" description="Disordered" evidence="1">
    <location>
        <begin position="77"/>
        <end position="150"/>
    </location>
</feature>
<feature type="domain" description="VQ" evidence="2">
    <location>
        <begin position="53"/>
        <end position="78"/>
    </location>
</feature>
<dbReference type="EMBL" id="JAAALK010000080">
    <property type="protein sequence ID" value="KAG8094709.1"/>
    <property type="molecule type" value="Genomic_DNA"/>
</dbReference>
<evidence type="ECO:0000256" key="1">
    <source>
        <dbReference type="SAM" id="MobiDB-lite"/>
    </source>
</evidence>
<dbReference type="InterPro" id="IPR008889">
    <property type="entry name" value="VQ"/>
</dbReference>
<feature type="region of interest" description="Disordered" evidence="1">
    <location>
        <begin position="1"/>
        <end position="22"/>
    </location>
</feature>
<evidence type="ECO:0000259" key="2">
    <source>
        <dbReference type="Pfam" id="PF05678"/>
    </source>
</evidence>
<dbReference type="InterPro" id="IPR039607">
    <property type="entry name" value="VQ_8/17/18/20/21/25"/>
</dbReference>
<sequence length="232" mass="24011">MAAASIDGDVRHSGGTGAGVLGVHGASRKIGKPAAASSPGQQQQRKPVIIYVVSPKIIQVEAHEFMSLVQLLTGPEAAAAAGGDKKRASSTRVTGTERMGQRTPPVRVKARALNRPAGPAVSVSVTATRQQQQLAPPSASSSSAAGPSQSPSGFLFHDLSPLRGAALTGDGPLVSPLSWLQHHVGDHCTPSAPARRRSWPASRSIDSDLLASEAVELIRLLTQYFITQVAGV</sequence>
<dbReference type="OrthoDB" id="1518325at2759"/>
<evidence type="ECO:0000313" key="4">
    <source>
        <dbReference type="Proteomes" id="UP000729402"/>
    </source>
</evidence>
<dbReference type="PANTHER" id="PTHR33143">
    <property type="entry name" value="F16F4.1 PROTEIN-RELATED"/>
    <property type="match status" value="1"/>
</dbReference>